<feature type="chain" id="PRO_5040342339" description="CHAT domain-containing protein" evidence="1">
    <location>
        <begin position="23"/>
        <end position="113"/>
    </location>
</feature>
<reference evidence="3" key="1">
    <citation type="journal article" date="2020" name="New Phytol.">
        <title>Comparative genomics reveals dynamic genome evolution in host specialist ectomycorrhizal fungi.</title>
        <authorList>
            <person name="Lofgren L.A."/>
            <person name="Nguyen N.H."/>
            <person name="Vilgalys R."/>
            <person name="Ruytinx J."/>
            <person name="Liao H.L."/>
            <person name="Branco S."/>
            <person name="Kuo A."/>
            <person name="LaButti K."/>
            <person name="Lipzen A."/>
            <person name="Andreopoulos W."/>
            <person name="Pangilinan J."/>
            <person name="Riley R."/>
            <person name="Hundley H."/>
            <person name="Na H."/>
            <person name="Barry K."/>
            <person name="Grigoriev I.V."/>
            <person name="Stajich J.E."/>
            <person name="Kennedy P.G."/>
        </authorList>
    </citation>
    <scope>NUCLEOTIDE SEQUENCE</scope>
    <source>
        <strain evidence="3">DOB743</strain>
    </source>
</reference>
<accession>A0A9P7CYM5</accession>
<feature type="domain" description="CHAT" evidence="2">
    <location>
        <begin position="68"/>
        <end position="98"/>
    </location>
</feature>
<feature type="signal peptide" evidence="1">
    <location>
        <begin position="1"/>
        <end position="22"/>
    </location>
</feature>
<keyword evidence="4" id="KW-1185">Reference proteome</keyword>
<evidence type="ECO:0000313" key="4">
    <source>
        <dbReference type="Proteomes" id="UP000714275"/>
    </source>
</evidence>
<evidence type="ECO:0000256" key="1">
    <source>
        <dbReference type="SAM" id="SignalP"/>
    </source>
</evidence>
<dbReference type="Proteomes" id="UP000714275">
    <property type="component" value="Unassembled WGS sequence"/>
</dbReference>
<dbReference type="Pfam" id="PF12770">
    <property type="entry name" value="CHAT"/>
    <property type="match status" value="1"/>
</dbReference>
<protein>
    <recommendedName>
        <fullName evidence="2">CHAT domain-containing protein</fullName>
    </recommendedName>
</protein>
<proteinExistence type="predicted"/>
<dbReference type="EMBL" id="JABBWD010000062">
    <property type="protein sequence ID" value="KAG1770853.1"/>
    <property type="molecule type" value="Genomic_DNA"/>
</dbReference>
<dbReference type="AlphaFoldDB" id="A0A9P7CYM5"/>
<sequence length="113" mass="12091">MLCSVTRPTVLVVLASSLFTWAVPLKSSTSSIPQLFRPESFGTALGKPTVKCTKDGAPPASNSYAGVQALGFKSVVGTLWEVDDAAAKHVVKAFYENMFEDLEDGGKVPLEQR</sequence>
<organism evidence="3 4">
    <name type="scientific">Suillus placidus</name>
    <dbReference type="NCBI Taxonomy" id="48579"/>
    <lineage>
        <taxon>Eukaryota</taxon>
        <taxon>Fungi</taxon>
        <taxon>Dikarya</taxon>
        <taxon>Basidiomycota</taxon>
        <taxon>Agaricomycotina</taxon>
        <taxon>Agaricomycetes</taxon>
        <taxon>Agaricomycetidae</taxon>
        <taxon>Boletales</taxon>
        <taxon>Suillineae</taxon>
        <taxon>Suillaceae</taxon>
        <taxon>Suillus</taxon>
    </lineage>
</organism>
<comment type="caution">
    <text evidence="3">The sequence shown here is derived from an EMBL/GenBank/DDBJ whole genome shotgun (WGS) entry which is preliminary data.</text>
</comment>
<gene>
    <name evidence="3" type="ORF">EV702DRAFT_1202183</name>
</gene>
<name>A0A9P7CYM5_9AGAM</name>
<dbReference type="OrthoDB" id="9991317at2759"/>
<evidence type="ECO:0000313" key="3">
    <source>
        <dbReference type="EMBL" id="KAG1770853.1"/>
    </source>
</evidence>
<evidence type="ECO:0000259" key="2">
    <source>
        <dbReference type="Pfam" id="PF12770"/>
    </source>
</evidence>
<keyword evidence="1" id="KW-0732">Signal</keyword>
<dbReference type="InterPro" id="IPR024983">
    <property type="entry name" value="CHAT_dom"/>
</dbReference>